<dbReference type="Gene3D" id="3.40.50.720">
    <property type="entry name" value="NAD(P)-binding Rossmann-like Domain"/>
    <property type="match status" value="1"/>
</dbReference>
<dbReference type="CDD" id="cd05233">
    <property type="entry name" value="SDR_c"/>
    <property type="match status" value="1"/>
</dbReference>
<feature type="compositionally biased region" description="Pro residues" evidence="4">
    <location>
        <begin position="259"/>
        <end position="271"/>
    </location>
</feature>
<dbReference type="GO" id="GO:0016020">
    <property type="term" value="C:membrane"/>
    <property type="evidence" value="ECO:0007669"/>
    <property type="project" value="TreeGrafter"/>
</dbReference>
<keyword evidence="6" id="KW-1185">Reference proteome</keyword>
<protein>
    <submittedName>
        <fullName evidence="5">SDR family NAD(P)-dependent oxidoreductase</fullName>
    </submittedName>
</protein>
<reference evidence="6" key="1">
    <citation type="submission" date="2023-11" db="EMBL/GenBank/DDBJ databases">
        <authorList>
            <person name="Helweg L.P."/>
            <person name="Kiel A."/>
            <person name="Hitz F."/>
            <person name="Ruckert-Reed C."/>
            <person name="Busche T."/>
            <person name="Kaltschmidt B."/>
            <person name="Kaltschmidt C."/>
        </authorList>
    </citation>
    <scope>NUCLEOTIDE SEQUENCE [LARGE SCALE GENOMIC DNA]</scope>
    <source>
        <strain evidence="6">4.1</strain>
    </source>
</reference>
<dbReference type="AlphaFoldDB" id="A0AAF0Z0K1"/>
<evidence type="ECO:0000313" key="5">
    <source>
        <dbReference type="EMBL" id="WPF80693.1"/>
    </source>
</evidence>
<feature type="region of interest" description="Disordered" evidence="4">
    <location>
        <begin position="247"/>
        <end position="278"/>
    </location>
</feature>
<dbReference type="InterPro" id="IPR036291">
    <property type="entry name" value="NAD(P)-bd_dom_sf"/>
</dbReference>
<dbReference type="PANTHER" id="PTHR44196">
    <property type="entry name" value="DEHYDROGENASE/REDUCTASE SDR FAMILY MEMBER 7B"/>
    <property type="match status" value="1"/>
</dbReference>
<accession>A0AAF0Z0K1</accession>
<dbReference type="InterPro" id="IPR002347">
    <property type="entry name" value="SDR_fam"/>
</dbReference>
<dbReference type="Proteomes" id="UP001304340">
    <property type="component" value="Chromosome"/>
</dbReference>
<dbReference type="PANTHER" id="PTHR44196:SF2">
    <property type="entry name" value="SHORT-CHAIN DEHYDROGENASE-RELATED"/>
    <property type="match status" value="1"/>
</dbReference>
<dbReference type="RefSeq" id="WP_319154467.1">
    <property type="nucleotide sequence ID" value="NZ_CP138359.1"/>
</dbReference>
<evidence type="ECO:0000256" key="2">
    <source>
        <dbReference type="ARBA" id="ARBA00023002"/>
    </source>
</evidence>
<dbReference type="PRINTS" id="PR00081">
    <property type="entry name" value="GDHRDH"/>
</dbReference>
<gene>
    <name evidence="5" type="ORF">SANBI_001915</name>
</gene>
<dbReference type="KEGG" id="sbil:SANBI_001915"/>
<name>A0AAF0Z0K1_9MICO</name>
<dbReference type="SUPFAM" id="SSF51735">
    <property type="entry name" value="NAD(P)-binding Rossmann-fold domains"/>
    <property type="match status" value="1"/>
</dbReference>
<keyword evidence="2" id="KW-0560">Oxidoreductase</keyword>
<evidence type="ECO:0000256" key="4">
    <source>
        <dbReference type="SAM" id="MobiDB-lite"/>
    </source>
</evidence>
<organism evidence="5 6">
    <name type="scientific">Sanguibacter biliveldensis</name>
    <dbReference type="NCBI Taxonomy" id="3030830"/>
    <lineage>
        <taxon>Bacteria</taxon>
        <taxon>Bacillati</taxon>
        <taxon>Actinomycetota</taxon>
        <taxon>Actinomycetes</taxon>
        <taxon>Micrococcales</taxon>
        <taxon>Sanguibacteraceae</taxon>
        <taxon>Sanguibacter</taxon>
    </lineage>
</organism>
<proteinExistence type="inferred from homology"/>
<evidence type="ECO:0000256" key="1">
    <source>
        <dbReference type="ARBA" id="ARBA00006484"/>
    </source>
</evidence>
<evidence type="ECO:0000256" key="3">
    <source>
        <dbReference type="RuleBase" id="RU000363"/>
    </source>
</evidence>
<dbReference type="PIRSF" id="PIRSF000126">
    <property type="entry name" value="11-beta-HSD1"/>
    <property type="match status" value="1"/>
</dbReference>
<dbReference type="GO" id="GO:0016491">
    <property type="term" value="F:oxidoreductase activity"/>
    <property type="evidence" value="ECO:0007669"/>
    <property type="project" value="UniProtKB-KW"/>
</dbReference>
<evidence type="ECO:0000313" key="6">
    <source>
        <dbReference type="Proteomes" id="UP001304340"/>
    </source>
</evidence>
<dbReference type="Pfam" id="PF00106">
    <property type="entry name" value="adh_short"/>
    <property type="match status" value="1"/>
</dbReference>
<sequence length="278" mass="29014">MATALITGGTSGIGAAFAEALAARGVDLVLVARDEGRLARSAARLTATRGVAVETLSADLSVRADVERVAARLDDAGRPVDLLVNNAGSGVRTSLLSRDVASHDLGMDVMCRAVLVLGGAAGRSMAARGSGAIINVSSLQSLFTTGSYATMKAWVTSYSQGLSVELQGTGVTVTAVLPGWVRTEWHARDGDRRTSVPGWLWTEPEAVVAAALRDSERGRAVSIPTRRYRAIGWLARHLPRGAVRKVSGLISSSRRDAPPAGPPAPELPAPPAARTEDY</sequence>
<dbReference type="EMBL" id="CP138359">
    <property type="protein sequence ID" value="WPF80693.1"/>
    <property type="molecule type" value="Genomic_DNA"/>
</dbReference>
<comment type="similarity">
    <text evidence="1 3">Belongs to the short-chain dehydrogenases/reductases (SDR) family.</text>
</comment>
<dbReference type="PRINTS" id="PR00080">
    <property type="entry name" value="SDRFAMILY"/>
</dbReference>